<evidence type="ECO:0000313" key="3">
    <source>
        <dbReference type="Proteomes" id="UP000663421"/>
    </source>
</evidence>
<accession>A0ABX6W4C2</accession>
<organism evidence="2 3">
    <name type="scientific">Streptomyces malaysiensis</name>
    <dbReference type="NCBI Taxonomy" id="92644"/>
    <lineage>
        <taxon>Bacteria</taxon>
        <taxon>Bacillati</taxon>
        <taxon>Actinomycetota</taxon>
        <taxon>Actinomycetes</taxon>
        <taxon>Kitasatosporales</taxon>
        <taxon>Streptomycetaceae</taxon>
        <taxon>Streptomyces</taxon>
        <taxon>Streptomyces violaceusniger group</taxon>
    </lineage>
</organism>
<proteinExistence type="predicted"/>
<sequence>MPAREVARLAKVDVDTPTALEVDDLVHEQEPALIARGAAYATEYARIRENAGILAKNLATVVVALRVRHDDMRGASGAYRKDVGEIYAGLGEGDREKLQTAVRWHVGNILRRYLTPRELEKLDLKPTSPLERQQDSRAANAAIVAAGRAELQAATSKKGRKPKDNELPAPTVRETADHLRMVHAATNIMNQLSPDVINHAMTDGQRAKLDEELETIQKAIAKLRRITRKARSEG</sequence>
<keyword evidence="3" id="KW-1185">Reference proteome</keyword>
<reference evidence="2 3" key="1">
    <citation type="submission" date="2020-11" db="EMBL/GenBank/DDBJ databases">
        <title>Complete genome sequence unveiled secondary metabolic potentials in Streptomyces solisilvae HNM0141.</title>
        <authorList>
            <person name="Huang X."/>
        </authorList>
    </citation>
    <scope>NUCLEOTIDE SEQUENCE [LARGE SCALE GENOMIC DNA]</scope>
    <source>
        <strain evidence="2 3">HNM0141</strain>
    </source>
</reference>
<gene>
    <name evidence="2" type="ORF">I1A49_16590</name>
</gene>
<protein>
    <submittedName>
        <fullName evidence="2">Uncharacterized protein</fullName>
    </submittedName>
</protein>
<evidence type="ECO:0000256" key="1">
    <source>
        <dbReference type="SAM" id="Coils"/>
    </source>
</evidence>
<dbReference type="Proteomes" id="UP000663421">
    <property type="component" value="Chromosome"/>
</dbReference>
<evidence type="ECO:0000313" key="2">
    <source>
        <dbReference type="EMBL" id="QPI56343.1"/>
    </source>
</evidence>
<feature type="coiled-coil region" evidence="1">
    <location>
        <begin position="206"/>
        <end position="233"/>
    </location>
</feature>
<dbReference type="EMBL" id="CP065050">
    <property type="protein sequence ID" value="QPI56343.1"/>
    <property type="molecule type" value="Genomic_DNA"/>
</dbReference>
<name>A0ABX6W4C2_STRMQ</name>
<keyword evidence="1" id="KW-0175">Coiled coil</keyword>